<feature type="coiled-coil region" evidence="1">
    <location>
        <begin position="150"/>
        <end position="179"/>
    </location>
</feature>
<dbReference type="SUPFAM" id="SSF55874">
    <property type="entry name" value="ATPase domain of HSP90 chaperone/DNA topoisomerase II/histidine kinase"/>
    <property type="match status" value="1"/>
</dbReference>
<organism evidence="4 5">
    <name type="scientific">Negadavirga shengliensis</name>
    <dbReference type="NCBI Taxonomy" id="1389218"/>
    <lineage>
        <taxon>Bacteria</taxon>
        <taxon>Pseudomonadati</taxon>
        <taxon>Bacteroidota</taxon>
        <taxon>Cytophagia</taxon>
        <taxon>Cytophagales</taxon>
        <taxon>Cyclobacteriaceae</taxon>
        <taxon>Negadavirga</taxon>
    </lineage>
</organism>
<keyword evidence="2" id="KW-1133">Transmembrane helix</keyword>
<dbReference type="RefSeq" id="WP_377067108.1">
    <property type="nucleotide sequence ID" value="NZ_JBHSJJ010000013.1"/>
</dbReference>
<dbReference type="PANTHER" id="PTHR34220">
    <property type="entry name" value="SENSOR HISTIDINE KINASE YPDA"/>
    <property type="match status" value="1"/>
</dbReference>
<keyword evidence="2" id="KW-0812">Transmembrane</keyword>
<evidence type="ECO:0000313" key="4">
    <source>
        <dbReference type="EMBL" id="MFC4873844.1"/>
    </source>
</evidence>
<dbReference type="EC" id="2.7.13.3" evidence="4"/>
<evidence type="ECO:0000259" key="3">
    <source>
        <dbReference type="Pfam" id="PF06580"/>
    </source>
</evidence>
<dbReference type="InterPro" id="IPR050640">
    <property type="entry name" value="Bact_2-comp_sensor_kinase"/>
</dbReference>
<dbReference type="Pfam" id="PF06580">
    <property type="entry name" value="His_kinase"/>
    <property type="match status" value="1"/>
</dbReference>
<dbReference type="Proteomes" id="UP001595818">
    <property type="component" value="Unassembled WGS sequence"/>
</dbReference>
<name>A0ABV9T5E4_9BACT</name>
<dbReference type="InterPro" id="IPR036890">
    <property type="entry name" value="HATPase_C_sf"/>
</dbReference>
<dbReference type="InterPro" id="IPR010559">
    <property type="entry name" value="Sig_transdc_His_kin_internal"/>
</dbReference>
<dbReference type="Gene3D" id="3.30.565.10">
    <property type="entry name" value="Histidine kinase-like ATPase, C-terminal domain"/>
    <property type="match status" value="1"/>
</dbReference>
<feature type="transmembrane region" description="Helical" evidence="2">
    <location>
        <begin position="82"/>
        <end position="106"/>
    </location>
</feature>
<keyword evidence="2" id="KW-0472">Membrane</keyword>
<dbReference type="EMBL" id="JBHSJJ010000013">
    <property type="protein sequence ID" value="MFC4873844.1"/>
    <property type="molecule type" value="Genomic_DNA"/>
</dbReference>
<reference evidence="5" key="1">
    <citation type="journal article" date="2019" name="Int. J. Syst. Evol. Microbiol.">
        <title>The Global Catalogue of Microorganisms (GCM) 10K type strain sequencing project: providing services to taxonomists for standard genome sequencing and annotation.</title>
        <authorList>
            <consortium name="The Broad Institute Genomics Platform"/>
            <consortium name="The Broad Institute Genome Sequencing Center for Infectious Disease"/>
            <person name="Wu L."/>
            <person name="Ma J."/>
        </authorList>
    </citation>
    <scope>NUCLEOTIDE SEQUENCE [LARGE SCALE GENOMIC DNA]</scope>
    <source>
        <strain evidence="5">CGMCC 4.7466</strain>
    </source>
</reference>
<gene>
    <name evidence="4" type="ORF">ACFPFU_19225</name>
</gene>
<feature type="transmembrane region" description="Helical" evidence="2">
    <location>
        <begin position="52"/>
        <end position="70"/>
    </location>
</feature>
<accession>A0ABV9T5E4</accession>
<evidence type="ECO:0000256" key="2">
    <source>
        <dbReference type="SAM" id="Phobius"/>
    </source>
</evidence>
<keyword evidence="4" id="KW-0418">Kinase</keyword>
<evidence type="ECO:0000313" key="5">
    <source>
        <dbReference type="Proteomes" id="UP001595818"/>
    </source>
</evidence>
<proteinExistence type="predicted"/>
<keyword evidence="4" id="KW-0808">Transferase</keyword>
<keyword evidence="1" id="KW-0175">Coiled coil</keyword>
<sequence length="379" mass="44099">MQNDLAFPYRIPGWLQQRRVRYVIFWTLFVVYEGLVWGMVDGAYSQRIVTSFIELPIKILAAYFTLYILIDRLLIRKKYALFLNVLLLSMATFGILMRLVAFYVIYPIYLPEATAAPLLFFPKVLIAVFNVYSPVAILAIFHVIKHWYNYQQTTQELQQTAQKLEKEKLESELKLLKSQINPHFLFNTLNNLYALTLNKSDDAPEVVYKLSELMNYMLYESNRKRVSLEKEIQYIQNYISLEKIRYNPSIDISLEVKGDTKDIHLAPLLILPFVENSFKHGLSKQLSTGWIHILIQVENGELTVKVENSKNLENNKTPKPSGIGLANVKRRLKLLYPNLYSFRIFDEETTYMVILKIKLNQSDQPNSPSAREVPNTLAT</sequence>
<feature type="transmembrane region" description="Helical" evidence="2">
    <location>
        <begin position="118"/>
        <end position="141"/>
    </location>
</feature>
<feature type="domain" description="Signal transduction histidine kinase internal region" evidence="3">
    <location>
        <begin position="171"/>
        <end position="248"/>
    </location>
</feature>
<keyword evidence="5" id="KW-1185">Reference proteome</keyword>
<protein>
    <submittedName>
        <fullName evidence="4">Sensor histidine kinase</fullName>
        <ecNumber evidence="4">2.7.13.3</ecNumber>
    </submittedName>
</protein>
<dbReference type="GO" id="GO:0004673">
    <property type="term" value="F:protein histidine kinase activity"/>
    <property type="evidence" value="ECO:0007669"/>
    <property type="project" value="UniProtKB-EC"/>
</dbReference>
<evidence type="ECO:0000256" key="1">
    <source>
        <dbReference type="SAM" id="Coils"/>
    </source>
</evidence>
<comment type="caution">
    <text evidence="4">The sequence shown here is derived from an EMBL/GenBank/DDBJ whole genome shotgun (WGS) entry which is preliminary data.</text>
</comment>
<feature type="transmembrane region" description="Helical" evidence="2">
    <location>
        <begin position="20"/>
        <end position="40"/>
    </location>
</feature>
<dbReference type="PANTHER" id="PTHR34220:SF7">
    <property type="entry name" value="SENSOR HISTIDINE KINASE YPDA"/>
    <property type="match status" value="1"/>
</dbReference>